<organism evidence="3 4">
    <name type="scientific">Salvia divinorum</name>
    <name type="common">Maria pastora</name>
    <name type="synonym">Diviner's sage</name>
    <dbReference type="NCBI Taxonomy" id="28513"/>
    <lineage>
        <taxon>Eukaryota</taxon>
        <taxon>Viridiplantae</taxon>
        <taxon>Streptophyta</taxon>
        <taxon>Embryophyta</taxon>
        <taxon>Tracheophyta</taxon>
        <taxon>Spermatophyta</taxon>
        <taxon>Magnoliopsida</taxon>
        <taxon>eudicotyledons</taxon>
        <taxon>Gunneridae</taxon>
        <taxon>Pentapetalae</taxon>
        <taxon>asterids</taxon>
        <taxon>lamiids</taxon>
        <taxon>Lamiales</taxon>
        <taxon>Lamiaceae</taxon>
        <taxon>Nepetoideae</taxon>
        <taxon>Mentheae</taxon>
        <taxon>Salviinae</taxon>
        <taxon>Salvia</taxon>
        <taxon>Salvia subgen. Calosphace</taxon>
    </lineage>
</organism>
<feature type="transmembrane region" description="Helical" evidence="2">
    <location>
        <begin position="198"/>
        <end position="220"/>
    </location>
</feature>
<dbReference type="AlphaFoldDB" id="A0ABD1HS29"/>
<feature type="region of interest" description="Disordered" evidence="1">
    <location>
        <begin position="156"/>
        <end position="182"/>
    </location>
</feature>
<dbReference type="PANTHER" id="PTHR37233">
    <property type="entry name" value="TRANSMEMBRANE PROTEIN"/>
    <property type="match status" value="1"/>
</dbReference>
<keyword evidence="2" id="KW-0812">Transmembrane</keyword>
<keyword evidence="2" id="KW-0472">Membrane</keyword>
<gene>
    <name evidence="3" type="ORF">AAHA92_09628</name>
</gene>
<protein>
    <recommendedName>
        <fullName evidence="5">Differentiation-associated protein 1</fullName>
    </recommendedName>
</protein>
<reference evidence="3 4" key="1">
    <citation type="submission" date="2024-06" db="EMBL/GenBank/DDBJ databases">
        <title>A chromosome level genome sequence of Diviner's sage (Salvia divinorum).</title>
        <authorList>
            <person name="Ford S.A."/>
            <person name="Ro D.-K."/>
            <person name="Ness R.W."/>
            <person name="Phillips M.A."/>
        </authorList>
    </citation>
    <scope>NUCLEOTIDE SEQUENCE [LARGE SCALE GENOMIC DNA]</scope>
    <source>
        <strain evidence="3">SAF-2024a</strain>
        <tissue evidence="3">Leaf</tissue>
    </source>
</reference>
<evidence type="ECO:0008006" key="5">
    <source>
        <dbReference type="Google" id="ProtNLM"/>
    </source>
</evidence>
<feature type="compositionally biased region" description="Basic and acidic residues" evidence="1">
    <location>
        <begin position="95"/>
        <end position="104"/>
    </location>
</feature>
<keyword evidence="4" id="KW-1185">Reference proteome</keyword>
<feature type="compositionally biased region" description="Polar residues" evidence="1">
    <location>
        <begin position="76"/>
        <end position="94"/>
    </location>
</feature>
<evidence type="ECO:0000313" key="3">
    <source>
        <dbReference type="EMBL" id="KAL1559267.1"/>
    </source>
</evidence>
<feature type="compositionally biased region" description="Basic residues" evidence="1">
    <location>
        <begin position="40"/>
        <end position="51"/>
    </location>
</feature>
<comment type="caution">
    <text evidence="3">The sequence shown here is derived from an EMBL/GenBank/DDBJ whole genome shotgun (WGS) entry which is preliminary data.</text>
</comment>
<evidence type="ECO:0000256" key="1">
    <source>
        <dbReference type="SAM" id="MobiDB-lite"/>
    </source>
</evidence>
<dbReference type="PANTHER" id="PTHR37233:SF2">
    <property type="entry name" value="TRANSMEMBRANE PROTEIN"/>
    <property type="match status" value="1"/>
</dbReference>
<dbReference type="EMBL" id="JBEAFC010000004">
    <property type="protein sequence ID" value="KAL1559267.1"/>
    <property type="molecule type" value="Genomic_DNA"/>
</dbReference>
<sequence>MAVSLNSFLSFNPTTNYQQGRRDNAGVLLLKLPSLSGPVRLRKSTRGKRSRSCLVAAGGDNVATETSDKDTKSFEASDSSGEPSDNASGVNPSAENDKSEEHSRAISPAEDGKPSSNVKRASLTARERLRAARVLSRYTDSKPSKPMLGSRLLDALQQSDKGKKRPGLPEAPTNMLDDSKRGMPKEGWTIELPGGMDVFFIILSFVLISTVMFATTYVVWKVGAIHFNEY</sequence>
<accession>A0ABD1HS29</accession>
<dbReference type="Proteomes" id="UP001567538">
    <property type="component" value="Unassembled WGS sequence"/>
</dbReference>
<evidence type="ECO:0000313" key="4">
    <source>
        <dbReference type="Proteomes" id="UP001567538"/>
    </source>
</evidence>
<feature type="compositionally biased region" description="Basic and acidic residues" evidence="1">
    <location>
        <begin position="66"/>
        <end position="75"/>
    </location>
</feature>
<evidence type="ECO:0000256" key="2">
    <source>
        <dbReference type="SAM" id="Phobius"/>
    </source>
</evidence>
<proteinExistence type="predicted"/>
<feature type="region of interest" description="Disordered" evidence="1">
    <location>
        <begin position="40"/>
        <end position="124"/>
    </location>
</feature>
<keyword evidence="2" id="KW-1133">Transmembrane helix</keyword>
<name>A0ABD1HS29_SALDI</name>